<keyword evidence="11" id="KW-1185">Reference proteome</keyword>
<dbReference type="InterPro" id="IPR050250">
    <property type="entry name" value="Macrolide_Exporter_MacB"/>
</dbReference>
<evidence type="ECO:0000256" key="6">
    <source>
        <dbReference type="ARBA" id="ARBA00038076"/>
    </source>
</evidence>
<dbReference type="Pfam" id="PF02687">
    <property type="entry name" value="FtsX"/>
    <property type="match status" value="2"/>
</dbReference>
<evidence type="ECO:0000313" key="11">
    <source>
        <dbReference type="Proteomes" id="UP000738431"/>
    </source>
</evidence>
<feature type="transmembrane region" description="Helical" evidence="7">
    <location>
        <begin position="682"/>
        <end position="704"/>
    </location>
</feature>
<feature type="domain" description="MacB-like periplasmic core" evidence="9">
    <location>
        <begin position="467"/>
        <end position="644"/>
    </location>
</feature>
<feature type="transmembrane region" description="Helical" evidence="7">
    <location>
        <begin position="267"/>
        <end position="291"/>
    </location>
</feature>
<comment type="similarity">
    <text evidence="6">Belongs to the ABC-4 integral membrane protein family.</text>
</comment>
<evidence type="ECO:0000256" key="4">
    <source>
        <dbReference type="ARBA" id="ARBA00022989"/>
    </source>
</evidence>
<dbReference type="InterPro" id="IPR017800">
    <property type="entry name" value="ADOP"/>
</dbReference>
<protein>
    <submittedName>
        <fullName evidence="10">ABC transporter permease</fullName>
    </submittedName>
</protein>
<dbReference type="PANTHER" id="PTHR30572">
    <property type="entry name" value="MEMBRANE COMPONENT OF TRANSPORTER-RELATED"/>
    <property type="match status" value="1"/>
</dbReference>
<dbReference type="Pfam" id="PF12704">
    <property type="entry name" value="MacB_PCD"/>
    <property type="match status" value="2"/>
</dbReference>
<name>A0ABZ1C290_9BACT</name>
<dbReference type="NCBIfam" id="TIGR03434">
    <property type="entry name" value="ADOP"/>
    <property type="match status" value="1"/>
</dbReference>
<evidence type="ECO:0000256" key="2">
    <source>
        <dbReference type="ARBA" id="ARBA00022475"/>
    </source>
</evidence>
<keyword evidence="5 7" id="KW-0472">Membrane</keyword>
<feature type="domain" description="ABC3 transporter permease C-terminal" evidence="8">
    <location>
        <begin position="273"/>
        <end position="390"/>
    </location>
</feature>
<feature type="transmembrane region" description="Helical" evidence="7">
    <location>
        <begin position="321"/>
        <end position="343"/>
    </location>
</feature>
<evidence type="ECO:0000256" key="7">
    <source>
        <dbReference type="SAM" id="Phobius"/>
    </source>
</evidence>
<dbReference type="PANTHER" id="PTHR30572:SF4">
    <property type="entry name" value="ABC TRANSPORTER PERMEASE YTRF"/>
    <property type="match status" value="1"/>
</dbReference>
<reference evidence="10 11" key="2">
    <citation type="submission" date="2023-12" db="EMBL/GenBank/DDBJ databases">
        <title>Description of an unclassified Opitutus bacterium of Verrucomicrobiota.</title>
        <authorList>
            <person name="Zhang D.-F."/>
        </authorList>
    </citation>
    <scope>NUCLEOTIDE SEQUENCE [LARGE SCALE GENOMIC DNA]</scope>
    <source>
        <strain evidence="10 11">WL0086</strain>
    </source>
</reference>
<keyword evidence="4 7" id="KW-1133">Transmembrane helix</keyword>
<dbReference type="InterPro" id="IPR025857">
    <property type="entry name" value="MacB_PCD"/>
</dbReference>
<dbReference type="Proteomes" id="UP000738431">
    <property type="component" value="Chromosome"/>
</dbReference>
<proteinExistence type="inferred from homology"/>
<evidence type="ECO:0000256" key="3">
    <source>
        <dbReference type="ARBA" id="ARBA00022692"/>
    </source>
</evidence>
<dbReference type="EMBL" id="CP139781">
    <property type="protein sequence ID" value="WRQ85784.1"/>
    <property type="molecule type" value="Genomic_DNA"/>
</dbReference>
<evidence type="ECO:0000259" key="9">
    <source>
        <dbReference type="Pfam" id="PF12704"/>
    </source>
</evidence>
<feature type="transmembrane region" description="Helical" evidence="7">
    <location>
        <begin position="363"/>
        <end position="387"/>
    </location>
</feature>
<dbReference type="RefSeq" id="WP_221032603.1">
    <property type="nucleotide sequence ID" value="NZ_CP139781.1"/>
</dbReference>
<comment type="subcellular location">
    <subcellularLocation>
        <location evidence="1">Cell membrane</location>
        <topology evidence="1">Multi-pass membrane protein</topology>
    </subcellularLocation>
</comment>
<feature type="domain" description="MacB-like periplasmic core" evidence="9">
    <location>
        <begin position="19"/>
        <end position="232"/>
    </location>
</feature>
<evidence type="ECO:0000259" key="8">
    <source>
        <dbReference type="Pfam" id="PF02687"/>
    </source>
</evidence>
<feature type="transmembrane region" description="Helical" evidence="7">
    <location>
        <begin position="764"/>
        <end position="785"/>
    </location>
</feature>
<sequence length="802" mass="86012">MLHDLRLALRNLRSARGFTLVATLTLAVGIGSATAMFSALRALVVHPFNFPESDRLVMVWSGDGWPLSPADFLTHYEDSTSFESFGVYSPESVNVGERNAQVVNGINTTHGALAALGIQPLRGRLLTPEDEVKGAPPVAVIDYALWQSAFAGAEDLIGRTVRLNGGDVTVVGIMPPAFEFPGPWIRTELVQVFLPITYLEESRDSRDSHWLCGLARLKPGVSVAAADAEIKTIGARLSELYPDSNTNKKFLVRSLHYEMTHDIGDDVWMLFGAVAMVLLVACANVASMLLARSARRQGEFAVRVALGATRRDLVRLALTESLALALAGAVLGLFFAYGGVAVLKSIAPISEARSAAMGLDGTVLLFAGGATALTALLAGVPPALAAVRTSLNSVIRTDARGAVGSKSRHHMLRALVIAQIAVAFVLANGAVLFSAAYLKLLEENQLLATENVVTAKLTLRGERYEENEQRVAAWRDIEQRLAALPGVTAVGLTSKLPLEGGSNTNALVNDEVYDPTQRRTQVERSSVSADYFATMGLTLLQGRLLRDEDDMQEDGRLGIVVNRTFVERAWPDQNPIGQVIRANQPADPWYTATVVGVVEDVKQWGAGAPMQPEMYTTPPGHWGNRVHLNLRSPQNASALIPQVRAVIAAYDPELAIEDPRTLQQVVLDSTEGQRVVAGLVNFFMGIALGLVAVGLYGTLSYHVVQRTREIGVRMAIGALKGDILSLIFGQGLRWVLVGVVLGIGGIFALAKVLASLVYDMDGLTLAPVLIATGAVAVATVVATLIPAWRAARMNPIEALRLD</sequence>
<keyword evidence="2" id="KW-1003">Cell membrane</keyword>
<feature type="domain" description="ABC3 transporter permease C-terminal" evidence="8">
    <location>
        <begin position="681"/>
        <end position="795"/>
    </location>
</feature>
<evidence type="ECO:0000256" key="1">
    <source>
        <dbReference type="ARBA" id="ARBA00004651"/>
    </source>
</evidence>
<feature type="transmembrane region" description="Helical" evidence="7">
    <location>
        <begin position="414"/>
        <end position="438"/>
    </location>
</feature>
<keyword evidence="3 7" id="KW-0812">Transmembrane</keyword>
<feature type="transmembrane region" description="Helical" evidence="7">
    <location>
        <begin position="734"/>
        <end position="758"/>
    </location>
</feature>
<accession>A0ABZ1C290</accession>
<gene>
    <name evidence="10" type="ORF">K1X11_013310</name>
</gene>
<evidence type="ECO:0000256" key="5">
    <source>
        <dbReference type="ARBA" id="ARBA00023136"/>
    </source>
</evidence>
<dbReference type="InterPro" id="IPR003838">
    <property type="entry name" value="ABC3_permease_C"/>
</dbReference>
<evidence type="ECO:0000313" key="10">
    <source>
        <dbReference type="EMBL" id="WRQ85784.1"/>
    </source>
</evidence>
<organism evidence="10 11">
    <name type="scientific">Actomonas aquatica</name>
    <dbReference type="NCBI Taxonomy" id="2866162"/>
    <lineage>
        <taxon>Bacteria</taxon>
        <taxon>Pseudomonadati</taxon>
        <taxon>Verrucomicrobiota</taxon>
        <taxon>Opitutia</taxon>
        <taxon>Opitutales</taxon>
        <taxon>Opitutaceae</taxon>
        <taxon>Actomonas</taxon>
    </lineage>
</organism>
<reference evidence="10 11" key="1">
    <citation type="submission" date="2021-08" db="EMBL/GenBank/DDBJ databases">
        <authorList>
            <person name="Zhang D."/>
            <person name="Zhang A."/>
            <person name="Wang L."/>
        </authorList>
    </citation>
    <scope>NUCLEOTIDE SEQUENCE [LARGE SCALE GENOMIC DNA]</scope>
    <source>
        <strain evidence="10 11">WL0086</strain>
    </source>
</reference>